<reference evidence="8 9" key="1">
    <citation type="submission" date="2015-06" db="EMBL/GenBank/DDBJ databases">
        <title>Draft genome of the ant-associated black yeast Phialophora attae CBS 131958.</title>
        <authorList>
            <person name="Moreno L.F."/>
            <person name="Stielow B.J."/>
            <person name="de Hoog S."/>
            <person name="Vicente V.A."/>
            <person name="Weiss V.A."/>
            <person name="de Vries M."/>
            <person name="Cruz L.M."/>
            <person name="Souza E.M."/>
        </authorList>
    </citation>
    <scope>NUCLEOTIDE SEQUENCE [LARGE SCALE GENOMIC DNA]</scope>
    <source>
        <strain evidence="8 9">CBS 131958</strain>
    </source>
</reference>
<evidence type="ECO:0000256" key="2">
    <source>
        <dbReference type="ARBA" id="ARBA00010139"/>
    </source>
</evidence>
<evidence type="ECO:0000313" key="9">
    <source>
        <dbReference type="Proteomes" id="UP000038010"/>
    </source>
</evidence>
<dbReference type="AlphaFoldDB" id="A0A0N1H8Q8"/>
<sequence length="631" mass="71580">MSDKKVPVPSDYLGPQPQKVNLDAKIDKAADPQKLDFDPVALKERYKSERDKRLNASLSGIDQYKYVEGQFAHMLRDPWIEPGFKRDSITETVDVVVIGGGYGAQLVAVKMIESGITNLRMIEKAGGFGGTWYWNRYPGAQCDIESYIYMPLLEELNYVPTEKYAHAKELLEHADRIGKHWNLYDRALFQTEVYECRWDEKANLWTVKTDRGDTIKCHYLVPAAGPLHRPKLPGTPGITTFKGHTMHSSRWDYNYSGGGNLGSLDKLKDKRIGIIGTGATAVQIVPHVGKNAKELYVFQRTPSSIDVRGNRPTDPEWAASLKPGWQKHRMDNFNAIVHGEILSEDLVSDGWTDILQKLLARMTPDMDWATIEAERQLADFEKMNEVRARCDALVKDPQTAHNLKPWYNQLCKRPCFHDQYLQTFNLPSVHLIHTDGRGIDAITPKGIIANGKEYELDCIVYATGFELATEWSHKTGMEIYGRNGQSITDCWKQGCRTLHGWTTRNFPNCFWLQVVQAALSPNFLHVTGEQAEHMAYVIAEMKKRGFATVEPTAEAEEEWVRTIVTLGELRRPFLEECTPGYYNNEGTPNPIGAQNASYGAGAVKFLELMRNWRKENKLEGLDLKPLKQANL</sequence>
<evidence type="ECO:0000313" key="8">
    <source>
        <dbReference type="EMBL" id="KPI43455.1"/>
    </source>
</evidence>
<keyword evidence="4" id="KW-0274">FAD</keyword>
<dbReference type="GO" id="GO:0050660">
    <property type="term" value="F:flavin adenine dinucleotide binding"/>
    <property type="evidence" value="ECO:0007669"/>
    <property type="project" value="InterPro"/>
</dbReference>
<dbReference type="SUPFAM" id="SSF51905">
    <property type="entry name" value="FAD/NAD(P)-binding domain"/>
    <property type="match status" value="1"/>
</dbReference>
<keyword evidence="3" id="KW-0285">Flavoprotein</keyword>
<dbReference type="PANTHER" id="PTHR43098:SF4">
    <property type="entry name" value="BLR3857 PROTEIN"/>
    <property type="match status" value="1"/>
</dbReference>
<evidence type="ECO:0000256" key="4">
    <source>
        <dbReference type="ARBA" id="ARBA00022827"/>
    </source>
</evidence>
<dbReference type="EMBL" id="LFJN01000005">
    <property type="protein sequence ID" value="KPI43455.1"/>
    <property type="molecule type" value="Genomic_DNA"/>
</dbReference>
<keyword evidence="7" id="KW-0503">Monooxygenase</keyword>
<evidence type="ECO:0000256" key="7">
    <source>
        <dbReference type="ARBA" id="ARBA00023033"/>
    </source>
</evidence>
<keyword evidence="9" id="KW-1185">Reference proteome</keyword>
<dbReference type="PANTHER" id="PTHR43098">
    <property type="entry name" value="L-ORNITHINE N(5)-MONOOXYGENASE-RELATED"/>
    <property type="match status" value="1"/>
</dbReference>
<evidence type="ECO:0000256" key="6">
    <source>
        <dbReference type="ARBA" id="ARBA00023002"/>
    </source>
</evidence>
<dbReference type="GeneID" id="28739066"/>
<evidence type="ECO:0000256" key="5">
    <source>
        <dbReference type="ARBA" id="ARBA00022857"/>
    </source>
</evidence>
<evidence type="ECO:0000256" key="3">
    <source>
        <dbReference type="ARBA" id="ARBA00022630"/>
    </source>
</evidence>
<proteinExistence type="inferred from homology"/>
<dbReference type="Gene3D" id="3.50.50.60">
    <property type="entry name" value="FAD/NAD(P)-binding domain"/>
    <property type="match status" value="2"/>
</dbReference>
<keyword evidence="6" id="KW-0560">Oxidoreductase</keyword>
<dbReference type="Proteomes" id="UP000038010">
    <property type="component" value="Unassembled WGS sequence"/>
</dbReference>
<dbReference type="InterPro" id="IPR050775">
    <property type="entry name" value="FAD-binding_Monooxygenases"/>
</dbReference>
<protein>
    <submittedName>
        <fullName evidence="8">Pentalenolactone D synthase</fullName>
    </submittedName>
</protein>
<dbReference type="GO" id="GO:0004499">
    <property type="term" value="F:N,N-dimethylaniline monooxygenase activity"/>
    <property type="evidence" value="ECO:0007669"/>
    <property type="project" value="InterPro"/>
</dbReference>
<dbReference type="Pfam" id="PF00743">
    <property type="entry name" value="FMO-like"/>
    <property type="match status" value="1"/>
</dbReference>
<dbReference type="GO" id="GO:0050661">
    <property type="term" value="F:NADP binding"/>
    <property type="evidence" value="ECO:0007669"/>
    <property type="project" value="InterPro"/>
</dbReference>
<dbReference type="OrthoDB" id="66881at2759"/>
<comment type="caution">
    <text evidence="8">The sequence shown here is derived from an EMBL/GenBank/DDBJ whole genome shotgun (WGS) entry which is preliminary data.</text>
</comment>
<dbReference type="FunFam" id="3.50.50.60:FF:000341">
    <property type="entry name" value="Baeyer-Villiger monooxygenase"/>
    <property type="match status" value="1"/>
</dbReference>
<comment type="cofactor">
    <cofactor evidence="1">
        <name>FAD</name>
        <dbReference type="ChEBI" id="CHEBI:57692"/>
    </cofactor>
</comment>
<dbReference type="InterPro" id="IPR020946">
    <property type="entry name" value="Flavin_mOase-like"/>
</dbReference>
<dbReference type="PRINTS" id="PR00411">
    <property type="entry name" value="PNDRDTASEI"/>
</dbReference>
<evidence type="ECO:0000256" key="1">
    <source>
        <dbReference type="ARBA" id="ARBA00001974"/>
    </source>
</evidence>
<accession>A0A0N1H8Q8</accession>
<organism evidence="8 9">
    <name type="scientific">Cyphellophora attinorum</name>
    <dbReference type="NCBI Taxonomy" id="1664694"/>
    <lineage>
        <taxon>Eukaryota</taxon>
        <taxon>Fungi</taxon>
        <taxon>Dikarya</taxon>
        <taxon>Ascomycota</taxon>
        <taxon>Pezizomycotina</taxon>
        <taxon>Eurotiomycetes</taxon>
        <taxon>Chaetothyriomycetidae</taxon>
        <taxon>Chaetothyriales</taxon>
        <taxon>Cyphellophoraceae</taxon>
        <taxon>Cyphellophora</taxon>
    </lineage>
</organism>
<dbReference type="InterPro" id="IPR036188">
    <property type="entry name" value="FAD/NAD-bd_sf"/>
</dbReference>
<keyword evidence="5" id="KW-0521">NADP</keyword>
<dbReference type="VEuPathDB" id="FungiDB:AB675_6862"/>
<name>A0A0N1H8Q8_9EURO</name>
<comment type="similarity">
    <text evidence="2">Belongs to the FAD-binding monooxygenase family.</text>
</comment>
<gene>
    <name evidence="8" type="ORF">AB675_6862</name>
</gene>
<dbReference type="RefSeq" id="XP_018003418.1">
    <property type="nucleotide sequence ID" value="XM_018147186.1"/>
</dbReference>